<protein>
    <submittedName>
        <fullName evidence="3">Nuclear apoptosis-inducing factor 1-like</fullName>
    </submittedName>
</protein>
<evidence type="ECO:0000313" key="3">
    <source>
        <dbReference type="EMBL" id="KAK1174203.1"/>
    </source>
</evidence>
<organism evidence="3 4">
    <name type="scientific">Acipenser oxyrinchus oxyrinchus</name>
    <dbReference type="NCBI Taxonomy" id="40147"/>
    <lineage>
        <taxon>Eukaryota</taxon>
        <taxon>Metazoa</taxon>
        <taxon>Chordata</taxon>
        <taxon>Craniata</taxon>
        <taxon>Vertebrata</taxon>
        <taxon>Euteleostomi</taxon>
        <taxon>Actinopterygii</taxon>
        <taxon>Chondrostei</taxon>
        <taxon>Acipenseriformes</taxon>
        <taxon>Acipenseridae</taxon>
        <taxon>Acipenser</taxon>
    </lineage>
</organism>
<feature type="region of interest" description="Disordered" evidence="1">
    <location>
        <begin position="320"/>
        <end position="384"/>
    </location>
</feature>
<keyword evidence="4" id="KW-1185">Reference proteome</keyword>
<feature type="domain" description="Myb/SANT-like DNA-binding" evidence="2">
    <location>
        <begin position="17"/>
        <end position="94"/>
    </location>
</feature>
<dbReference type="EMBL" id="JAGXEW010000002">
    <property type="protein sequence ID" value="KAK1174203.1"/>
    <property type="molecule type" value="Genomic_DNA"/>
</dbReference>
<dbReference type="Pfam" id="PF13873">
    <property type="entry name" value="Myb_DNA-bind_5"/>
    <property type="match status" value="1"/>
</dbReference>
<sequence>MSDQQRQPSAGDRQRQRKLKLHAEELKILVEEVVFNYDTLFGPASSKTPVSRKKAIWAAILHKVNALGHSQRAVDMLKKKWTELKRKTKEKIAQNQSVATCTGGGASRQVELTSLEKNIENIFTPEQQGVQGVTDTTRRKDDSQPGASSSTREHQHMPPDKPEGTTECEQTSQEPEGSTLVGDENADDQFILDWESATSPSPGEGEAAPEKEIQELDGSNADDYERAILNSQQKQHELLDAKISEMNSYLHEQTRAIRNQTASTRKLTRAVNRQTKALEWQSRALQMSATISSGHQNIAAGITALNSTLTRALEVINTMSSNSSSTSSTTEDATARTSAAAPSTSPTPNVCPPPTRTTGLRRQRRGMSQQTHQDAPGRKSRRKT</sequence>
<dbReference type="GO" id="GO:0005634">
    <property type="term" value="C:nucleus"/>
    <property type="evidence" value="ECO:0007669"/>
    <property type="project" value="TreeGrafter"/>
</dbReference>
<feature type="compositionally biased region" description="Basic and acidic residues" evidence="1">
    <location>
        <begin position="151"/>
        <end position="164"/>
    </location>
</feature>
<proteinExistence type="predicted"/>
<accession>A0AAD8GHG0</accession>
<evidence type="ECO:0000259" key="2">
    <source>
        <dbReference type="Pfam" id="PF13873"/>
    </source>
</evidence>
<reference evidence="3" key="1">
    <citation type="submission" date="2022-02" db="EMBL/GenBank/DDBJ databases">
        <title>Atlantic sturgeon de novo genome assembly.</title>
        <authorList>
            <person name="Stock M."/>
            <person name="Klopp C."/>
            <person name="Guiguen Y."/>
            <person name="Cabau C."/>
            <person name="Parinello H."/>
            <person name="Santidrian Yebra-Pimentel E."/>
            <person name="Kuhl H."/>
            <person name="Dirks R.P."/>
            <person name="Guessner J."/>
            <person name="Wuertz S."/>
            <person name="Du K."/>
            <person name="Schartl M."/>
        </authorList>
    </citation>
    <scope>NUCLEOTIDE SEQUENCE</scope>
    <source>
        <strain evidence="3">STURGEONOMICS-FGT-2020</strain>
        <tissue evidence="3">Whole blood</tissue>
    </source>
</reference>
<gene>
    <name evidence="3" type="primary">Mypop</name>
    <name evidence="3" type="ORF">AOXY_G1659</name>
</gene>
<dbReference type="AlphaFoldDB" id="A0AAD8GHG0"/>
<dbReference type="PANTHER" id="PTHR23098">
    <property type="entry name" value="AGAP001331-PA-RELATED"/>
    <property type="match status" value="1"/>
</dbReference>
<comment type="caution">
    <text evidence="3">The sequence shown here is derived from an EMBL/GenBank/DDBJ whole genome shotgun (WGS) entry which is preliminary data.</text>
</comment>
<name>A0AAD8GHG0_ACIOX</name>
<dbReference type="InterPro" id="IPR028002">
    <property type="entry name" value="Myb_DNA-bind_5"/>
</dbReference>
<feature type="compositionally biased region" description="Polar residues" evidence="1">
    <location>
        <begin position="167"/>
        <end position="176"/>
    </location>
</feature>
<dbReference type="PANTHER" id="PTHR23098:SF22">
    <property type="entry name" value="MYB-LIKE DOMAIN-CONTAINING PROTEIN"/>
    <property type="match status" value="1"/>
</dbReference>
<feature type="compositionally biased region" description="Low complexity" evidence="1">
    <location>
        <begin position="320"/>
        <end position="348"/>
    </location>
</feature>
<dbReference type="Proteomes" id="UP001230051">
    <property type="component" value="Unassembled WGS sequence"/>
</dbReference>
<feature type="compositionally biased region" description="Polar residues" evidence="1">
    <location>
        <begin position="124"/>
        <end position="135"/>
    </location>
</feature>
<evidence type="ECO:0000256" key="1">
    <source>
        <dbReference type="SAM" id="MobiDB-lite"/>
    </source>
</evidence>
<feature type="region of interest" description="Disordered" evidence="1">
    <location>
        <begin position="120"/>
        <end position="183"/>
    </location>
</feature>
<evidence type="ECO:0000313" key="4">
    <source>
        <dbReference type="Proteomes" id="UP001230051"/>
    </source>
</evidence>